<dbReference type="Gene3D" id="3.40.50.720">
    <property type="entry name" value="NAD(P)-binding Rossmann-like Domain"/>
    <property type="match status" value="1"/>
</dbReference>
<reference evidence="1" key="1">
    <citation type="journal article" date="2014" name="Front. Microbiol.">
        <title>High frequency of phylogenetically diverse reductive dehalogenase-homologous genes in deep subseafloor sedimentary metagenomes.</title>
        <authorList>
            <person name="Kawai M."/>
            <person name="Futagami T."/>
            <person name="Toyoda A."/>
            <person name="Takaki Y."/>
            <person name="Nishi S."/>
            <person name="Hori S."/>
            <person name="Arai W."/>
            <person name="Tsubouchi T."/>
            <person name="Morono Y."/>
            <person name="Uchiyama I."/>
            <person name="Ito T."/>
            <person name="Fujiyama A."/>
            <person name="Inagaki F."/>
            <person name="Takami H."/>
        </authorList>
    </citation>
    <scope>NUCLEOTIDE SEQUENCE</scope>
    <source>
        <strain evidence="1">Expedition CK06-06</strain>
    </source>
</reference>
<evidence type="ECO:0000313" key="1">
    <source>
        <dbReference type="EMBL" id="GAH75478.1"/>
    </source>
</evidence>
<feature type="non-terminal residue" evidence="1">
    <location>
        <position position="1"/>
    </location>
</feature>
<dbReference type="AlphaFoldDB" id="X1K081"/>
<name>X1K081_9ZZZZ</name>
<dbReference type="PANTHER" id="PTHR13812:SF19">
    <property type="entry name" value="KETIMINE REDUCTASE MU-CRYSTALLIN"/>
    <property type="match status" value="1"/>
</dbReference>
<organism evidence="1">
    <name type="scientific">marine sediment metagenome</name>
    <dbReference type="NCBI Taxonomy" id="412755"/>
    <lineage>
        <taxon>unclassified sequences</taxon>
        <taxon>metagenomes</taxon>
        <taxon>ecological metagenomes</taxon>
    </lineage>
</organism>
<dbReference type="GO" id="GO:0005737">
    <property type="term" value="C:cytoplasm"/>
    <property type="evidence" value="ECO:0007669"/>
    <property type="project" value="TreeGrafter"/>
</dbReference>
<dbReference type="PANTHER" id="PTHR13812">
    <property type="entry name" value="KETIMINE REDUCTASE MU-CRYSTALLIN"/>
    <property type="match status" value="1"/>
</dbReference>
<gene>
    <name evidence="1" type="ORF">S03H2_44180</name>
</gene>
<comment type="caution">
    <text evidence="1">The sequence shown here is derived from an EMBL/GenBank/DDBJ whole genome shotgun (WGS) entry which is preliminary data.</text>
</comment>
<dbReference type="SUPFAM" id="SSF51735">
    <property type="entry name" value="NAD(P)-binding Rossmann-fold domains"/>
    <property type="match status" value="1"/>
</dbReference>
<dbReference type="Pfam" id="PF02423">
    <property type="entry name" value="OCD_Mu_crystall"/>
    <property type="match status" value="1"/>
</dbReference>
<dbReference type="InterPro" id="IPR036291">
    <property type="entry name" value="NAD(P)-bd_dom_sf"/>
</dbReference>
<protein>
    <recommendedName>
        <fullName evidence="2">Ornithine cyclodeaminase family protein</fullName>
    </recommendedName>
</protein>
<proteinExistence type="predicted"/>
<accession>X1K081</accession>
<dbReference type="EMBL" id="BARU01027609">
    <property type="protein sequence ID" value="GAH75478.1"/>
    <property type="molecule type" value="Genomic_DNA"/>
</dbReference>
<sequence>KGADVICMVTSAKEPIVKEEWVEQGCHVCATTGLRDLDPNCAVVFDKWVIGWYGRDLEWIEGSEVGRLSLKVFPYTRKNIYADLATEIIPGKKPARESDKERTVMTHMGMPALDAAVAALVYEKAKEKGVGTILKLF</sequence>
<evidence type="ECO:0008006" key="2">
    <source>
        <dbReference type="Google" id="ProtNLM"/>
    </source>
</evidence>
<dbReference type="InterPro" id="IPR003462">
    <property type="entry name" value="ODC_Mu_crystall"/>
</dbReference>